<evidence type="ECO:0000256" key="1">
    <source>
        <dbReference type="PROSITE-ProRule" id="PRU00339"/>
    </source>
</evidence>
<protein>
    <submittedName>
        <fullName evidence="3">Uncharacterized protein</fullName>
    </submittedName>
</protein>
<name>A0A538TW24_UNCEI</name>
<feature type="coiled-coil region" evidence="2">
    <location>
        <begin position="27"/>
        <end position="54"/>
    </location>
</feature>
<keyword evidence="1" id="KW-0802">TPR repeat</keyword>
<accession>A0A538TW24</accession>
<dbReference type="EMBL" id="VBOY01000028">
    <property type="protein sequence ID" value="TMQ67834.1"/>
    <property type="molecule type" value="Genomic_DNA"/>
</dbReference>
<sequence>MAARPRLAAAERALEQARLRRGRDPRVLAALAHLDLARAKLEQAERRYREVLDLSPRYGEARLGLGVTLALEASAAWADEPRARRLRLEAIAQLAAVEPDDPCYRPALYDRALLLKHVGRAEEARRWAARYLASEPGSEWSRRLARMVVMPAQ</sequence>
<evidence type="ECO:0000313" key="4">
    <source>
        <dbReference type="Proteomes" id="UP000316609"/>
    </source>
</evidence>
<organism evidence="3 4">
    <name type="scientific">Eiseniibacteriota bacterium</name>
    <dbReference type="NCBI Taxonomy" id="2212470"/>
    <lineage>
        <taxon>Bacteria</taxon>
        <taxon>Candidatus Eiseniibacteriota</taxon>
    </lineage>
</organism>
<gene>
    <name evidence="3" type="ORF">E6K78_03395</name>
</gene>
<keyword evidence="2" id="KW-0175">Coiled coil</keyword>
<evidence type="ECO:0000256" key="2">
    <source>
        <dbReference type="SAM" id="Coils"/>
    </source>
</evidence>
<evidence type="ECO:0000313" key="3">
    <source>
        <dbReference type="EMBL" id="TMQ67834.1"/>
    </source>
</evidence>
<proteinExistence type="predicted"/>
<comment type="caution">
    <text evidence="3">The sequence shown here is derived from an EMBL/GenBank/DDBJ whole genome shotgun (WGS) entry which is preliminary data.</text>
</comment>
<feature type="repeat" description="TPR" evidence="1">
    <location>
        <begin position="25"/>
        <end position="58"/>
    </location>
</feature>
<dbReference type="Proteomes" id="UP000316609">
    <property type="component" value="Unassembled WGS sequence"/>
</dbReference>
<dbReference type="PROSITE" id="PS50005">
    <property type="entry name" value="TPR"/>
    <property type="match status" value="1"/>
</dbReference>
<dbReference type="SUPFAM" id="SSF48452">
    <property type="entry name" value="TPR-like"/>
    <property type="match status" value="1"/>
</dbReference>
<reference evidence="3 4" key="1">
    <citation type="journal article" date="2019" name="Nat. Microbiol.">
        <title>Mediterranean grassland soil C-N compound turnover is dependent on rainfall and depth, and is mediated by genomically divergent microorganisms.</title>
        <authorList>
            <person name="Diamond S."/>
            <person name="Andeer P.F."/>
            <person name="Li Z."/>
            <person name="Crits-Christoph A."/>
            <person name="Burstein D."/>
            <person name="Anantharaman K."/>
            <person name="Lane K.R."/>
            <person name="Thomas B.C."/>
            <person name="Pan C."/>
            <person name="Northen T.R."/>
            <person name="Banfield J.F."/>
        </authorList>
    </citation>
    <scope>NUCLEOTIDE SEQUENCE [LARGE SCALE GENOMIC DNA]</scope>
    <source>
        <strain evidence="3">WS_8</strain>
    </source>
</reference>
<dbReference type="Gene3D" id="1.25.40.10">
    <property type="entry name" value="Tetratricopeptide repeat domain"/>
    <property type="match status" value="1"/>
</dbReference>
<dbReference type="InterPro" id="IPR019734">
    <property type="entry name" value="TPR_rpt"/>
</dbReference>
<dbReference type="InterPro" id="IPR011990">
    <property type="entry name" value="TPR-like_helical_dom_sf"/>
</dbReference>
<dbReference type="AlphaFoldDB" id="A0A538TW24"/>